<feature type="coiled-coil region" evidence="1">
    <location>
        <begin position="265"/>
        <end position="338"/>
    </location>
</feature>
<evidence type="ECO:0000313" key="3">
    <source>
        <dbReference type="EMBL" id="GBG24752.1"/>
    </source>
</evidence>
<accession>A0A2R5G183</accession>
<proteinExistence type="predicted"/>
<feature type="compositionally biased region" description="Low complexity" evidence="2">
    <location>
        <begin position="621"/>
        <end position="630"/>
    </location>
</feature>
<reference evidence="3 4" key="1">
    <citation type="submission" date="2017-12" db="EMBL/GenBank/DDBJ databases">
        <title>Sequencing, de novo assembly and annotation of complete genome of a new Thraustochytrid species, strain FCC1311.</title>
        <authorList>
            <person name="Sedici K."/>
            <person name="Godart F."/>
            <person name="Aiese Cigliano R."/>
            <person name="Sanseverino W."/>
            <person name="Barakat M."/>
            <person name="Ortet P."/>
            <person name="Marechal E."/>
            <person name="Cagnac O."/>
            <person name="Amato A."/>
        </authorList>
    </citation>
    <scope>NUCLEOTIDE SEQUENCE [LARGE SCALE GENOMIC DNA]</scope>
</reference>
<protein>
    <submittedName>
        <fullName evidence="3">Uncharacterized protein</fullName>
    </submittedName>
</protein>
<sequence>MDNVKEVSVVLDGLIMWLQNAGDQERVVLCEHDVLTKLFALIMSSIASSPEPLAHASLTALKRQLGGLLDNLLRVTSGTLAASAGSLIDAASHLRGASDAVDAMANVAALAISQHATKASAPEVASRAGDVNVAPASISSLPEGEDVLTQLEQSLLPAVPRGDKLVVQTGGERLSPGEVGRLFRLRDTGKRAAEVAARCVEFAKAKSADATFEHTPDTDHLCDFVQQFHEEAQSTAQNASAAQSNLLAFAKAEQDAEGPDPESVRAAAKEELAALKTERAKLAAELARLDERIAASSSSLRALDEQISSDKASAEAQLETLRSQAKSAATLAQDAQQRLVAATRMQRFGADLSSVLRTCSAPATPANEVAQWTTRASLAMDRYLAVEAACTSFIRARMQGAEARITDFETKASNLNSIGMRTLADEAASRCEQERKHKAEDEATLEALKSAAQTLAASIPKLVDSDLPSSAVSALYRCKDHLEKIGLQIDLSSLPSASTSQESTSGKKTRPQPPPSSPLKIAQAAAPAAPKSSWSGWAKPQSKALGLSMREILAQESAGNLDAGAKDPKEPPVQTEEVASTSSGEVKPASSRTEAESGQLIKDDVKVNDDVLKHVNENDADVVASSDQAANTHSDGVSGEERPSKADDETSEFDAVAIASDAHANVESEEDADESEANVDAAANVEVSSADINNHADADPQTDATTADADADAESEADDVESEGNVDAAAHVEVSSADIKNDADADPQTDATIGDADADVESVADAADNVESEGNVDAAGNVEVFSADAEPSTGTSAENVEADADKDDGVDISPDADPESIACKQEPPVASNHGKADILSDNLDESSANALAADANGIESASVETECDREDEQKPSSETELDQDASGIDDATAADQSEEVSSAKAAGGGIRDEAGREETPETPSRDESESEKENNQAGVVSAVGTSEKDHDGESKSDSLVGKREEGPADDEEGPAEDLEPKQGGVPRRGVSRGDEEEEDVDLD</sequence>
<feature type="compositionally biased region" description="Basic and acidic residues" evidence="2">
    <location>
        <begin position="946"/>
        <end position="966"/>
    </location>
</feature>
<feature type="compositionally biased region" description="Acidic residues" evidence="2">
    <location>
        <begin position="667"/>
        <end position="677"/>
    </location>
</feature>
<feature type="compositionally biased region" description="Polar residues" evidence="2">
    <location>
        <begin position="493"/>
        <end position="506"/>
    </location>
</feature>
<keyword evidence="1" id="KW-0175">Coiled coil</keyword>
<feature type="compositionally biased region" description="Acidic residues" evidence="2">
    <location>
        <begin position="709"/>
        <end position="724"/>
    </location>
</feature>
<feature type="compositionally biased region" description="Basic and acidic residues" evidence="2">
    <location>
        <begin position="910"/>
        <end position="934"/>
    </location>
</feature>
<evidence type="ECO:0000256" key="2">
    <source>
        <dbReference type="SAM" id="MobiDB-lite"/>
    </source>
</evidence>
<dbReference type="AlphaFoldDB" id="A0A2R5G183"/>
<feature type="compositionally biased region" description="Low complexity" evidence="2">
    <location>
        <begin position="699"/>
        <end position="708"/>
    </location>
</feature>
<feature type="compositionally biased region" description="Acidic residues" evidence="2">
    <location>
        <begin position="800"/>
        <end position="818"/>
    </location>
</feature>
<gene>
    <name evidence="3" type="ORF">FCC1311_009702</name>
</gene>
<feature type="compositionally biased region" description="Basic and acidic residues" evidence="2">
    <location>
        <begin position="601"/>
        <end position="617"/>
    </location>
</feature>
<feature type="region of interest" description="Disordered" evidence="2">
    <location>
        <begin position="493"/>
        <end position="539"/>
    </location>
</feature>
<feature type="compositionally biased region" description="Acidic residues" evidence="2">
    <location>
        <begin position="967"/>
        <end position="977"/>
    </location>
</feature>
<dbReference type="InParanoid" id="A0A2R5G183"/>
<keyword evidence="4" id="KW-1185">Reference proteome</keyword>
<evidence type="ECO:0000313" key="4">
    <source>
        <dbReference type="Proteomes" id="UP000241890"/>
    </source>
</evidence>
<feature type="region of interest" description="Disordered" evidence="2">
    <location>
        <begin position="556"/>
        <end position="1003"/>
    </location>
</feature>
<feature type="compositionally biased region" description="Low complexity" evidence="2">
    <location>
        <begin position="522"/>
        <end position="539"/>
    </location>
</feature>
<evidence type="ECO:0000256" key="1">
    <source>
        <dbReference type="SAM" id="Coils"/>
    </source>
</evidence>
<feature type="compositionally biased region" description="Basic and acidic residues" evidence="2">
    <location>
        <begin position="639"/>
        <end position="648"/>
    </location>
</feature>
<dbReference type="EMBL" id="BEYU01000008">
    <property type="protein sequence ID" value="GBG24752.1"/>
    <property type="molecule type" value="Genomic_DNA"/>
</dbReference>
<feature type="compositionally biased region" description="Acidic residues" evidence="2">
    <location>
        <begin position="994"/>
        <end position="1003"/>
    </location>
</feature>
<dbReference type="Proteomes" id="UP000241890">
    <property type="component" value="Unassembled WGS sequence"/>
</dbReference>
<feature type="compositionally biased region" description="Low complexity" evidence="2">
    <location>
        <begin position="678"/>
        <end position="691"/>
    </location>
</feature>
<comment type="caution">
    <text evidence="3">The sequence shown here is derived from an EMBL/GenBank/DDBJ whole genome shotgun (WGS) entry which is preliminary data.</text>
</comment>
<name>A0A2R5G183_9STRA</name>
<organism evidence="3 4">
    <name type="scientific">Hondaea fermentalgiana</name>
    <dbReference type="NCBI Taxonomy" id="2315210"/>
    <lineage>
        <taxon>Eukaryota</taxon>
        <taxon>Sar</taxon>
        <taxon>Stramenopiles</taxon>
        <taxon>Bigyra</taxon>
        <taxon>Labyrinthulomycetes</taxon>
        <taxon>Thraustochytrida</taxon>
        <taxon>Thraustochytriidae</taxon>
        <taxon>Hondaea</taxon>
    </lineage>
</organism>